<organism evidence="3 4">
    <name type="scientific">Pelistega europaea</name>
    <dbReference type="NCBI Taxonomy" id="106147"/>
    <lineage>
        <taxon>Bacteria</taxon>
        <taxon>Pseudomonadati</taxon>
        <taxon>Pseudomonadota</taxon>
        <taxon>Betaproteobacteria</taxon>
        <taxon>Burkholderiales</taxon>
        <taxon>Alcaligenaceae</taxon>
        <taxon>Pelistega</taxon>
    </lineage>
</organism>
<dbReference type="AlphaFoldDB" id="A0A7Y4L8M7"/>
<dbReference type="RefSeq" id="WP_171587941.1">
    <property type="nucleotide sequence ID" value="NZ_JABGBO010000002.1"/>
</dbReference>
<feature type="chain" id="PRO_5031147091" description="SecDF P1 head subdomain domain-containing protein" evidence="1">
    <location>
        <begin position="22"/>
        <end position="180"/>
    </location>
</feature>
<feature type="domain" description="SecDF P1 head subdomain" evidence="2">
    <location>
        <begin position="79"/>
        <end position="161"/>
    </location>
</feature>
<keyword evidence="1" id="KW-0732">Signal</keyword>
<accession>A0A7Y4L8M7</accession>
<comment type="caution">
    <text evidence="3">The sequence shown here is derived from an EMBL/GenBank/DDBJ whole genome shotgun (WGS) entry which is preliminary data.</text>
</comment>
<dbReference type="Pfam" id="PF22599">
    <property type="entry name" value="SecDF_P1_head"/>
    <property type="match status" value="1"/>
</dbReference>
<dbReference type="EMBL" id="JABGBO010000002">
    <property type="protein sequence ID" value="NOL48954.1"/>
    <property type="molecule type" value="Genomic_DNA"/>
</dbReference>
<dbReference type="Proteomes" id="UP000541421">
    <property type="component" value="Unassembled WGS sequence"/>
</dbReference>
<feature type="signal peptide" evidence="1">
    <location>
        <begin position="1"/>
        <end position="21"/>
    </location>
</feature>
<evidence type="ECO:0000313" key="4">
    <source>
        <dbReference type="Proteomes" id="UP000541421"/>
    </source>
</evidence>
<evidence type="ECO:0000256" key="1">
    <source>
        <dbReference type="SAM" id="SignalP"/>
    </source>
</evidence>
<evidence type="ECO:0000313" key="3">
    <source>
        <dbReference type="EMBL" id="NOL48954.1"/>
    </source>
</evidence>
<reference evidence="3 4" key="1">
    <citation type="submission" date="2020-05" db="EMBL/GenBank/DDBJ databases">
        <authorList>
            <person name="Niu N."/>
        </authorList>
    </citation>
    <scope>NUCLEOTIDE SEQUENCE [LARGE SCALE GENOMIC DNA]</scope>
    <source>
        <strain evidence="3 4">LMG10982</strain>
    </source>
</reference>
<proteinExistence type="predicted"/>
<dbReference type="PROSITE" id="PS51257">
    <property type="entry name" value="PROKAR_LIPOPROTEIN"/>
    <property type="match status" value="1"/>
</dbReference>
<sequence length="180" mass="19160">MQIKRLSLLMGLVATLAGCQAVDRMMGISPQPATPAQGVVPANTPLTPIQSPQLKQVASSLVIYVGATTPVAGYTAVSQKGMTVYVDPRQTLVFSDLSNALAVVDEQNRPYLNLVFSPAGAQKLQSLTAKNIGKILIMTLRNELISTSKIGAANTQGILQVPMDSVKNAQIMERRILDGE</sequence>
<protein>
    <recommendedName>
        <fullName evidence="2">SecDF P1 head subdomain domain-containing protein</fullName>
    </recommendedName>
</protein>
<name>A0A7Y4L8M7_9BURK</name>
<keyword evidence="4" id="KW-1185">Reference proteome</keyword>
<evidence type="ECO:0000259" key="2">
    <source>
        <dbReference type="Pfam" id="PF22599"/>
    </source>
</evidence>
<gene>
    <name evidence="3" type="ORF">HKX40_02195</name>
</gene>
<dbReference type="Gene3D" id="3.30.1360.200">
    <property type="match status" value="1"/>
</dbReference>
<dbReference type="InterPro" id="IPR054384">
    <property type="entry name" value="SecDF_P1_head"/>
</dbReference>